<dbReference type="SUPFAM" id="SSF53335">
    <property type="entry name" value="S-adenosyl-L-methionine-dependent methyltransferases"/>
    <property type="match status" value="1"/>
</dbReference>
<dbReference type="InterPro" id="IPR052933">
    <property type="entry name" value="DNA_Protect_Modify"/>
</dbReference>
<dbReference type="Gene3D" id="1.10.150.470">
    <property type="match status" value="1"/>
</dbReference>
<dbReference type="InterPro" id="IPR048375">
    <property type="entry name" value="YtxK-like_N"/>
</dbReference>
<proteinExistence type="predicted"/>
<dbReference type="AlphaFoldDB" id="A0A0I9WGE9"/>
<feature type="domain" description="YtxK-like N-terminal helical" evidence="1">
    <location>
        <begin position="15"/>
        <end position="88"/>
    </location>
</feature>
<comment type="caution">
    <text evidence="2">The sequence shown here is derived from an EMBL/GenBank/DDBJ whole genome shotgun (WGS) entry which is preliminary data.</text>
</comment>
<dbReference type="Pfam" id="PF21106">
    <property type="entry name" value="YtxK_like"/>
    <property type="match status" value="1"/>
</dbReference>
<dbReference type="CDD" id="cd02440">
    <property type="entry name" value="AdoMet_MTases"/>
    <property type="match status" value="1"/>
</dbReference>
<dbReference type="InterPro" id="IPR029063">
    <property type="entry name" value="SAM-dependent_MTases_sf"/>
</dbReference>
<dbReference type="GO" id="GO:0003677">
    <property type="term" value="F:DNA binding"/>
    <property type="evidence" value="ECO:0007669"/>
    <property type="project" value="InterPro"/>
</dbReference>
<dbReference type="PANTHER" id="PTHR41313">
    <property type="entry name" value="ADENINE-SPECIFIC METHYLTRANSFERASE"/>
    <property type="match status" value="1"/>
</dbReference>
<dbReference type="EMBL" id="NFLC01000008">
    <property type="protein sequence ID" value="OUQ10643.1"/>
    <property type="molecule type" value="Genomic_DNA"/>
</dbReference>
<dbReference type="Gene3D" id="3.40.50.150">
    <property type="entry name" value="Vaccinia Virus protein VP39"/>
    <property type="match status" value="1"/>
</dbReference>
<dbReference type="GeneID" id="60870955"/>
<organism evidence="2 3">
    <name type="scientific">Enterococcus cecorum</name>
    <dbReference type="NCBI Taxonomy" id="44008"/>
    <lineage>
        <taxon>Bacteria</taxon>
        <taxon>Bacillati</taxon>
        <taxon>Bacillota</taxon>
        <taxon>Bacilli</taxon>
        <taxon>Lactobacillales</taxon>
        <taxon>Enterococcaceae</taxon>
        <taxon>Enterococcus</taxon>
    </lineage>
</organism>
<name>A0A0I9WGE9_9ENTE</name>
<gene>
    <name evidence="2" type="ORF">B5E88_05415</name>
</gene>
<dbReference type="Proteomes" id="UP000196074">
    <property type="component" value="Unassembled WGS sequence"/>
</dbReference>
<keyword evidence="2" id="KW-0489">Methyltransferase</keyword>
<dbReference type="GO" id="GO:0032259">
    <property type="term" value="P:methylation"/>
    <property type="evidence" value="ECO:0007669"/>
    <property type="project" value="UniProtKB-KW"/>
</dbReference>
<reference evidence="3" key="1">
    <citation type="submission" date="2017-04" db="EMBL/GenBank/DDBJ databases">
        <title>Function of individual gut microbiota members based on whole genome sequencing of pure cultures obtained from chicken caecum.</title>
        <authorList>
            <person name="Medvecky M."/>
            <person name="Cejkova D."/>
            <person name="Polansky O."/>
            <person name="Karasova D."/>
            <person name="Kubasova T."/>
            <person name="Cizek A."/>
            <person name="Rychlik I."/>
        </authorList>
    </citation>
    <scope>NUCLEOTIDE SEQUENCE [LARGE SCALE GENOMIC DNA]</scope>
    <source>
        <strain evidence="3">An144</strain>
    </source>
</reference>
<evidence type="ECO:0000259" key="1">
    <source>
        <dbReference type="Pfam" id="PF21106"/>
    </source>
</evidence>
<dbReference type="GO" id="GO:0008170">
    <property type="term" value="F:N-methyltransferase activity"/>
    <property type="evidence" value="ECO:0007669"/>
    <property type="project" value="InterPro"/>
</dbReference>
<accession>A0A0I9WGE9</accession>
<dbReference type="InterPro" id="IPR016843">
    <property type="entry name" value="S-AdoMet-dep_Ade-MeTrfase_prd"/>
</dbReference>
<dbReference type="PANTHER" id="PTHR41313:SF1">
    <property type="entry name" value="DNA METHYLASE ADENINE-SPECIFIC DOMAIN-CONTAINING PROTEIN"/>
    <property type="match status" value="1"/>
</dbReference>
<evidence type="ECO:0000313" key="2">
    <source>
        <dbReference type="EMBL" id="OUQ10643.1"/>
    </source>
</evidence>
<dbReference type="PIRSF" id="PIRSF026567">
    <property type="entry name" value="Adenine_mtase_bact_prd"/>
    <property type="match status" value="1"/>
</dbReference>
<evidence type="ECO:0000313" key="3">
    <source>
        <dbReference type="Proteomes" id="UP000196074"/>
    </source>
</evidence>
<protein>
    <submittedName>
        <fullName evidence="2">SAM-dependent methyltransferase</fullName>
    </submittedName>
</protein>
<dbReference type="RefSeq" id="WP_016251497.1">
    <property type="nucleotide sequence ID" value="NZ_CP010059.1"/>
</dbReference>
<keyword evidence="2" id="KW-0808">Transferase</keyword>
<sequence>MFPEKIEERFYTHLQAIQILQQALGCSFLDAYIEHVENINDQYTIRVIEGVPNQESIDQLTPLYEQLKADEFTAEEKRKISQLLLLKGAQTEKLQANHQLTPDGIGFLFVYLIEQLYMDQKANLRMLDLTTGMGNLLFTIVNNLALAKYHTTAIGVDNDETLLAVAAANSQWFESEVTLFHQDGLQDLLIEPVDVAVGDLPVGYYPIDEKAKDFIVHAENEHTYAHHLLIEQAMKYVKEAGFGIFLMPSQFLESPQSDQFKKLLQEKVYLQGIIQLPDDLFRNEHSKKSIILLQNRGQGAKQVSEVLLARLQTLKQPEKIAEFFKEFAQWKETYLN</sequence>